<evidence type="ECO:0000313" key="8">
    <source>
        <dbReference type="EMBL" id="OWY31023.1"/>
    </source>
</evidence>
<evidence type="ECO:0000256" key="3">
    <source>
        <dbReference type="ARBA" id="ARBA00022729"/>
    </source>
</evidence>
<protein>
    <submittedName>
        <fullName evidence="8">Transcriptional regulator</fullName>
    </submittedName>
</protein>
<evidence type="ECO:0000256" key="1">
    <source>
        <dbReference type="ARBA" id="ARBA00004418"/>
    </source>
</evidence>
<evidence type="ECO:0000259" key="7">
    <source>
        <dbReference type="Pfam" id="PF17188"/>
    </source>
</evidence>
<dbReference type="RefSeq" id="WP_088749963.1">
    <property type="nucleotide sequence ID" value="NZ_NJGU01000001.1"/>
</dbReference>
<evidence type="ECO:0000256" key="2">
    <source>
        <dbReference type="ARBA" id="ARBA00008150"/>
    </source>
</evidence>
<gene>
    <name evidence="8" type="ORF">CEJ42_02895</name>
</gene>
<sequence length="343" mass="37526">MQQTGRLLGLLSLLSALFVPSAHAADGADAPTTESPSSAAAQAQLKRLQTAAQRLSYSGTFVYQQASQMRTSRITHILSGKSELEKLEVLDGKPREYIRSDDDVACYMPDARTVLIEKRVTRDVFPAILGASPEDLANHYNVSAGPEERVAGRDCQTIVLEPRDKLRYGYRFWADKSTGLLLRAQTVDGRGDVVEQISFTQVEIGPIDRSRVRPSYADTRGWRVEKSAMSKVDLSGWSVTPPPGFRKIQEVRRMISDTAPGGASPAQNRPAEREVSQIVFSDGLAAISVFIEPGSQNRNEGAVQQGALNIVGRRQGDYWLTVVGEVPAAAIRQVSNSIELKTK</sequence>
<dbReference type="Proteomes" id="UP000197596">
    <property type="component" value="Unassembled WGS sequence"/>
</dbReference>
<accession>A0A246WVD5</accession>
<dbReference type="Pfam" id="PF17188">
    <property type="entry name" value="MucB_RseB_C"/>
    <property type="match status" value="1"/>
</dbReference>
<feature type="domain" description="MucB/RseB N-terminal" evidence="6">
    <location>
        <begin position="41"/>
        <end position="214"/>
    </location>
</feature>
<comment type="subcellular location">
    <subcellularLocation>
        <location evidence="1">Periplasm</location>
    </subcellularLocation>
</comment>
<evidence type="ECO:0000256" key="5">
    <source>
        <dbReference type="SAM" id="SignalP"/>
    </source>
</evidence>
<dbReference type="Gene3D" id="3.30.200.100">
    <property type="entry name" value="MucB/RseB, C-terminal domain"/>
    <property type="match status" value="1"/>
</dbReference>
<dbReference type="PANTHER" id="PTHR38782">
    <property type="match status" value="1"/>
</dbReference>
<dbReference type="GO" id="GO:0042597">
    <property type="term" value="C:periplasmic space"/>
    <property type="evidence" value="ECO:0007669"/>
    <property type="project" value="UniProtKB-SubCell"/>
</dbReference>
<dbReference type="Pfam" id="PF03888">
    <property type="entry name" value="MucB_RseB"/>
    <property type="match status" value="1"/>
</dbReference>
<dbReference type="InterPro" id="IPR033434">
    <property type="entry name" value="MucB/RseB_N"/>
</dbReference>
<dbReference type="Gene3D" id="2.50.20.10">
    <property type="entry name" value="Lipoprotein localisation LolA/LolB/LppX"/>
    <property type="match status" value="1"/>
</dbReference>
<dbReference type="CDD" id="cd16327">
    <property type="entry name" value="RseB"/>
    <property type="match status" value="1"/>
</dbReference>
<evidence type="ECO:0000256" key="4">
    <source>
        <dbReference type="ARBA" id="ARBA00022764"/>
    </source>
</evidence>
<name>A0A246WVD5_9BURK</name>
<dbReference type="SUPFAM" id="SSF89392">
    <property type="entry name" value="Prokaryotic lipoproteins and lipoprotein localization factors"/>
    <property type="match status" value="1"/>
</dbReference>
<dbReference type="AlphaFoldDB" id="A0A246WVD5"/>
<comment type="caution">
    <text evidence="8">The sequence shown here is derived from an EMBL/GenBank/DDBJ whole genome shotgun (WGS) entry which is preliminary data.</text>
</comment>
<dbReference type="InterPro" id="IPR005588">
    <property type="entry name" value="MucB_RseB"/>
</dbReference>
<reference evidence="8 9" key="1">
    <citation type="submission" date="2017-06" db="EMBL/GenBank/DDBJ databases">
        <title>Herbaspirillum phytohormonus sp. nov., isolated from the root nodule of Robinia pseudoacacia in lead-zinc mine.</title>
        <authorList>
            <person name="Fan M."/>
            <person name="Lin Y."/>
        </authorList>
    </citation>
    <scope>NUCLEOTIDE SEQUENCE [LARGE SCALE GENOMIC DNA]</scope>
    <source>
        <strain evidence="8 9">HZ10</strain>
    </source>
</reference>
<keyword evidence="3 5" id="KW-0732">Signal</keyword>
<evidence type="ECO:0000259" key="6">
    <source>
        <dbReference type="Pfam" id="PF03888"/>
    </source>
</evidence>
<dbReference type="EMBL" id="NJGU01000001">
    <property type="protein sequence ID" value="OWY31023.1"/>
    <property type="molecule type" value="Genomic_DNA"/>
</dbReference>
<comment type="similarity">
    <text evidence="2">Belongs to the RseB family.</text>
</comment>
<dbReference type="InterPro" id="IPR029046">
    <property type="entry name" value="LolA/LolB/LppX"/>
</dbReference>
<dbReference type="InterPro" id="IPR038484">
    <property type="entry name" value="MucB/RseB_C_sf"/>
</dbReference>
<keyword evidence="4" id="KW-0574">Periplasm</keyword>
<dbReference type="PIRSF" id="PIRSF005427">
    <property type="entry name" value="RseB"/>
    <property type="match status" value="1"/>
</dbReference>
<feature type="chain" id="PRO_5012760981" evidence="5">
    <location>
        <begin position="25"/>
        <end position="343"/>
    </location>
</feature>
<feature type="signal peptide" evidence="5">
    <location>
        <begin position="1"/>
        <end position="24"/>
    </location>
</feature>
<proteinExistence type="inferred from homology"/>
<dbReference type="InterPro" id="IPR033436">
    <property type="entry name" value="MucB/RseB_C"/>
</dbReference>
<dbReference type="PANTHER" id="PTHR38782:SF1">
    <property type="entry name" value="SIGMA-E FACTOR REGULATORY PROTEIN RSEB"/>
    <property type="match status" value="1"/>
</dbReference>
<feature type="domain" description="MucB/RseB C-terminal" evidence="7">
    <location>
        <begin position="235"/>
        <end position="339"/>
    </location>
</feature>
<evidence type="ECO:0000313" key="9">
    <source>
        <dbReference type="Proteomes" id="UP000197596"/>
    </source>
</evidence>
<organism evidence="8 9">
    <name type="scientific">Herbaspirillum robiniae</name>
    <dbReference type="NCBI Taxonomy" id="2014887"/>
    <lineage>
        <taxon>Bacteria</taxon>
        <taxon>Pseudomonadati</taxon>
        <taxon>Pseudomonadota</taxon>
        <taxon>Betaproteobacteria</taxon>
        <taxon>Burkholderiales</taxon>
        <taxon>Oxalobacteraceae</taxon>
        <taxon>Herbaspirillum</taxon>
    </lineage>
</organism>